<reference evidence="2 3" key="1">
    <citation type="journal article" date="2008" name="Nature">
        <title>The genome of Laccaria bicolor provides insights into mycorrhizal symbiosis.</title>
        <authorList>
            <person name="Martin F."/>
            <person name="Aerts A."/>
            <person name="Ahren D."/>
            <person name="Brun A."/>
            <person name="Danchin E.G.J."/>
            <person name="Duchaussoy F."/>
            <person name="Gibon J."/>
            <person name="Kohler A."/>
            <person name="Lindquist E."/>
            <person name="Pereda V."/>
            <person name="Salamov A."/>
            <person name="Shapiro H.J."/>
            <person name="Wuyts J."/>
            <person name="Blaudez D."/>
            <person name="Buee M."/>
            <person name="Brokstein P."/>
            <person name="Canbaeck B."/>
            <person name="Cohen D."/>
            <person name="Courty P.E."/>
            <person name="Coutinho P.M."/>
            <person name="Delaruelle C."/>
            <person name="Detter J.C."/>
            <person name="Deveau A."/>
            <person name="DiFazio S."/>
            <person name="Duplessis S."/>
            <person name="Fraissinet-Tachet L."/>
            <person name="Lucic E."/>
            <person name="Frey-Klett P."/>
            <person name="Fourrey C."/>
            <person name="Feussner I."/>
            <person name="Gay G."/>
            <person name="Grimwood J."/>
            <person name="Hoegger P.J."/>
            <person name="Jain P."/>
            <person name="Kilaru S."/>
            <person name="Labbe J."/>
            <person name="Lin Y.C."/>
            <person name="Legue V."/>
            <person name="Le Tacon F."/>
            <person name="Marmeisse R."/>
            <person name="Melayah D."/>
            <person name="Montanini B."/>
            <person name="Muratet M."/>
            <person name="Nehls U."/>
            <person name="Niculita-Hirzel H."/>
            <person name="Oudot-Le Secq M.P."/>
            <person name="Peter M."/>
            <person name="Quesneville H."/>
            <person name="Rajashekar B."/>
            <person name="Reich M."/>
            <person name="Rouhier N."/>
            <person name="Schmutz J."/>
            <person name="Yin T."/>
            <person name="Chalot M."/>
            <person name="Henrissat B."/>
            <person name="Kuees U."/>
            <person name="Lucas S."/>
            <person name="Van de Peer Y."/>
            <person name="Podila G.K."/>
            <person name="Polle A."/>
            <person name="Pukkila P.J."/>
            <person name="Richardson P.M."/>
            <person name="Rouze P."/>
            <person name="Sanders I.R."/>
            <person name="Stajich J.E."/>
            <person name="Tunlid A."/>
            <person name="Tuskan G."/>
            <person name="Grigoriev I.V."/>
        </authorList>
    </citation>
    <scope>NUCLEOTIDE SEQUENCE [LARGE SCALE GENOMIC DNA]</scope>
    <source>
        <strain evidence="3">S238N-H82 / ATCC MYA-4686</strain>
    </source>
</reference>
<feature type="region of interest" description="Disordered" evidence="1">
    <location>
        <begin position="1"/>
        <end position="52"/>
    </location>
</feature>
<dbReference type="EMBL" id="DS547092">
    <property type="protein sequence ID" value="EDR14694.1"/>
    <property type="molecule type" value="Genomic_DNA"/>
</dbReference>
<evidence type="ECO:0000313" key="2">
    <source>
        <dbReference type="EMBL" id="EDR14694.1"/>
    </source>
</evidence>
<dbReference type="RefSeq" id="XP_001875253.1">
    <property type="nucleotide sequence ID" value="XM_001875218.1"/>
</dbReference>
<accession>B0CUL9</accession>
<dbReference type="InParanoid" id="B0CUL9"/>
<dbReference type="HOGENOM" id="CLU_3087617_0_0_1"/>
<evidence type="ECO:0000256" key="1">
    <source>
        <dbReference type="SAM" id="MobiDB-lite"/>
    </source>
</evidence>
<evidence type="ECO:0000313" key="3">
    <source>
        <dbReference type="Proteomes" id="UP000001194"/>
    </source>
</evidence>
<protein>
    <submittedName>
        <fullName evidence="2">Predicted protein</fullName>
    </submittedName>
</protein>
<dbReference type="KEGG" id="lbc:LACBIDRAFT_305587"/>
<proteinExistence type="predicted"/>
<dbReference type="AlphaFoldDB" id="B0CUL9"/>
<organism evidence="3">
    <name type="scientific">Laccaria bicolor (strain S238N-H82 / ATCC MYA-4686)</name>
    <name type="common">Bicoloured deceiver</name>
    <name type="synonym">Laccaria laccata var. bicolor</name>
    <dbReference type="NCBI Taxonomy" id="486041"/>
    <lineage>
        <taxon>Eukaryota</taxon>
        <taxon>Fungi</taxon>
        <taxon>Dikarya</taxon>
        <taxon>Basidiomycota</taxon>
        <taxon>Agaricomycotina</taxon>
        <taxon>Agaricomycetes</taxon>
        <taxon>Agaricomycetidae</taxon>
        <taxon>Agaricales</taxon>
        <taxon>Agaricineae</taxon>
        <taxon>Hydnangiaceae</taxon>
        <taxon>Laccaria</taxon>
    </lineage>
</organism>
<feature type="compositionally biased region" description="Basic and acidic residues" evidence="1">
    <location>
        <begin position="38"/>
        <end position="52"/>
    </location>
</feature>
<dbReference type="GeneID" id="6070899"/>
<sequence>MDNPSLVTPWDMAAPSAPRREPYFPELHSTTAENENAPLDRSRGRLQRIQDR</sequence>
<dbReference type="OrthoDB" id="3270336at2759"/>
<name>B0CUL9_LACBS</name>
<dbReference type="Proteomes" id="UP000001194">
    <property type="component" value="Unassembled WGS sequence"/>
</dbReference>
<keyword evidence="3" id="KW-1185">Reference proteome</keyword>
<gene>
    <name evidence="2" type="ORF">LACBIDRAFT_305587</name>
</gene>